<sequence>MVHVASTVAALGACVAHVAAQTWCGKNYMASSPVVPPGGQFPIPATSTSPLLAFRCAPAIKPYLPEDVLTSSTFVIDAPITYSDIADAQPISLPSRGSLGSLSVTISVDGRAISTGLVPLNTTKVELPFTLLGLSPRTEVYNVSCTAEYSSSHSSKLQTFLSSAELSLLPDPPAGRSVTKMDLRTGALLAKPATGAKGEYEPVFPIGFYTNFGGYLTSNLSVLNELKDQGFTVVHPIPTFDNLTALDLVLDRMQELGLYLMYDMRWTYMNDTSLTEEVNRIKNRPNLLLWYTGDEPDGTSDPLNATSHAYDLIYSLDGYHPVSLVLNCEDYFFTQYTAGTDIVMQDTYMIGNNVTFSSNWGTVCTPDYGDCGCDNCKGEFEDISTRMDDFADRLWDNGWDRTKAVWTVPQAFGADSYWKREPTGKEYVVQSVLGINHGGRGVVAWNDPTTADIKASAAALAQSLATMKGFILSPQAAFRHFTSGRVDVGLWTVGSKTLLLATNLNYEEATLSLAGVGEAKGKKAVQVLDSGAAVQGDAVVLESTGTGGFVFE</sequence>
<evidence type="ECO:0000313" key="2">
    <source>
        <dbReference type="EMBL" id="KIP02361.1"/>
    </source>
</evidence>
<dbReference type="SUPFAM" id="SSF51445">
    <property type="entry name" value="(Trans)glycosidases"/>
    <property type="match status" value="1"/>
</dbReference>
<dbReference type="Proteomes" id="UP000053257">
    <property type="component" value="Unassembled WGS sequence"/>
</dbReference>
<dbReference type="Gene3D" id="3.20.20.80">
    <property type="entry name" value="Glycosidases"/>
    <property type="match status" value="1"/>
</dbReference>
<dbReference type="HOGENOM" id="CLU_022442_1_0_1"/>
<dbReference type="InterPro" id="IPR017853">
    <property type="entry name" value="GH"/>
</dbReference>
<reference evidence="2 3" key="1">
    <citation type="journal article" date="2014" name="PLoS Genet.">
        <title>Analysis of the Phlebiopsis gigantea genome, transcriptome and secretome provides insight into its pioneer colonization strategies of wood.</title>
        <authorList>
            <person name="Hori C."/>
            <person name="Ishida T."/>
            <person name="Igarashi K."/>
            <person name="Samejima M."/>
            <person name="Suzuki H."/>
            <person name="Master E."/>
            <person name="Ferreira P."/>
            <person name="Ruiz-Duenas F.J."/>
            <person name="Held B."/>
            <person name="Canessa P."/>
            <person name="Larrondo L.F."/>
            <person name="Schmoll M."/>
            <person name="Druzhinina I.S."/>
            <person name="Kubicek C.P."/>
            <person name="Gaskell J.A."/>
            <person name="Kersten P."/>
            <person name="St John F."/>
            <person name="Glasner J."/>
            <person name="Sabat G."/>
            <person name="Splinter BonDurant S."/>
            <person name="Syed K."/>
            <person name="Yadav J."/>
            <person name="Mgbeahuruike A.C."/>
            <person name="Kovalchuk A."/>
            <person name="Asiegbu F.O."/>
            <person name="Lackner G."/>
            <person name="Hoffmeister D."/>
            <person name="Rencoret J."/>
            <person name="Gutierrez A."/>
            <person name="Sun H."/>
            <person name="Lindquist E."/>
            <person name="Barry K."/>
            <person name="Riley R."/>
            <person name="Grigoriev I.V."/>
            <person name="Henrissat B."/>
            <person name="Kues U."/>
            <person name="Berka R.M."/>
            <person name="Martinez A.T."/>
            <person name="Covert S.F."/>
            <person name="Blanchette R.A."/>
            <person name="Cullen D."/>
        </authorList>
    </citation>
    <scope>NUCLEOTIDE SEQUENCE [LARGE SCALE GENOMIC DNA]</scope>
    <source>
        <strain evidence="2 3">11061_1 CR5-6</strain>
    </source>
</reference>
<keyword evidence="3" id="KW-1185">Reference proteome</keyword>
<name>A0A0C3RR04_PHLG1</name>
<dbReference type="EMBL" id="KN840681">
    <property type="protein sequence ID" value="KIP02361.1"/>
    <property type="molecule type" value="Genomic_DNA"/>
</dbReference>
<evidence type="ECO:0000313" key="3">
    <source>
        <dbReference type="Proteomes" id="UP000053257"/>
    </source>
</evidence>
<feature type="chain" id="PRO_5002181100" description="Glycoside hydrolase family 2 protein" evidence="1">
    <location>
        <begin position="21"/>
        <end position="552"/>
    </location>
</feature>
<dbReference type="STRING" id="745531.A0A0C3RR04"/>
<dbReference type="AlphaFoldDB" id="A0A0C3RR04"/>
<dbReference type="OrthoDB" id="2338662at2759"/>
<evidence type="ECO:0008006" key="4">
    <source>
        <dbReference type="Google" id="ProtNLM"/>
    </source>
</evidence>
<proteinExistence type="predicted"/>
<accession>A0A0C3RR04</accession>
<feature type="signal peptide" evidence="1">
    <location>
        <begin position="1"/>
        <end position="20"/>
    </location>
</feature>
<gene>
    <name evidence="2" type="ORF">PHLGIDRAFT_130785</name>
</gene>
<evidence type="ECO:0000256" key="1">
    <source>
        <dbReference type="SAM" id="SignalP"/>
    </source>
</evidence>
<keyword evidence="1" id="KW-0732">Signal</keyword>
<protein>
    <recommendedName>
        <fullName evidence="4">Glycoside hydrolase family 2 protein</fullName>
    </recommendedName>
</protein>
<organism evidence="2 3">
    <name type="scientific">Phlebiopsis gigantea (strain 11061_1 CR5-6)</name>
    <name type="common">White-rot fungus</name>
    <name type="synonym">Peniophora gigantea</name>
    <dbReference type="NCBI Taxonomy" id="745531"/>
    <lineage>
        <taxon>Eukaryota</taxon>
        <taxon>Fungi</taxon>
        <taxon>Dikarya</taxon>
        <taxon>Basidiomycota</taxon>
        <taxon>Agaricomycotina</taxon>
        <taxon>Agaricomycetes</taxon>
        <taxon>Polyporales</taxon>
        <taxon>Phanerochaetaceae</taxon>
        <taxon>Phlebiopsis</taxon>
    </lineage>
</organism>